<proteinExistence type="predicted"/>
<dbReference type="OrthoDB" id="2000155at2759"/>
<evidence type="ECO:0000313" key="1">
    <source>
        <dbReference type="EMBL" id="KAI5070597.1"/>
    </source>
</evidence>
<name>A0A9D4ZDZ5_ADICA</name>
<keyword evidence="2" id="KW-1185">Reference proteome</keyword>
<reference evidence="1" key="1">
    <citation type="submission" date="2021-01" db="EMBL/GenBank/DDBJ databases">
        <title>Adiantum capillus-veneris genome.</title>
        <authorList>
            <person name="Fang Y."/>
            <person name="Liao Q."/>
        </authorList>
    </citation>
    <scope>NUCLEOTIDE SEQUENCE</scope>
    <source>
        <strain evidence="1">H3</strain>
        <tissue evidence="1">Leaf</tissue>
    </source>
</reference>
<comment type="caution">
    <text evidence="1">The sequence shown here is derived from an EMBL/GenBank/DDBJ whole genome shotgun (WGS) entry which is preliminary data.</text>
</comment>
<accession>A0A9D4ZDZ5</accession>
<protein>
    <submittedName>
        <fullName evidence="1">Uncharacterized protein</fullName>
    </submittedName>
</protein>
<dbReference type="Proteomes" id="UP000886520">
    <property type="component" value="Chromosome 14"/>
</dbReference>
<sequence length="121" mass="13673">MDEHDENQLAEFQETQTEDSFGAIEDQRIDRMHDILIAVLTEVVGDETNNRHSLRSDLIAAVHSLKDAIDNYATNLADVQVVKLEEQIFTLRGVVTQLKSQLNKLNAIICRLSNLLTRATI</sequence>
<gene>
    <name evidence="1" type="ORF">GOP47_0014940</name>
</gene>
<evidence type="ECO:0000313" key="2">
    <source>
        <dbReference type="Proteomes" id="UP000886520"/>
    </source>
</evidence>
<dbReference type="EMBL" id="JABFUD020000014">
    <property type="protein sequence ID" value="KAI5070597.1"/>
    <property type="molecule type" value="Genomic_DNA"/>
</dbReference>
<dbReference type="AlphaFoldDB" id="A0A9D4ZDZ5"/>
<organism evidence="1 2">
    <name type="scientific">Adiantum capillus-veneris</name>
    <name type="common">Maidenhair fern</name>
    <dbReference type="NCBI Taxonomy" id="13818"/>
    <lineage>
        <taxon>Eukaryota</taxon>
        <taxon>Viridiplantae</taxon>
        <taxon>Streptophyta</taxon>
        <taxon>Embryophyta</taxon>
        <taxon>Tracheophyta</taxon>
        <taxon>Polypodiopsida</taxon>
        <taxon>Polypodiidae</taxon>
        <taxon>Polypodiales</taxon>
        <taxon>Pteridineae</taxon>
        <taxon>Pteridaceae</taxon>
        <taxon>Vittarioideae</taxon>
        <taxon>Adiantum</taxon>
    </lineage>
</organism>